<evidence type="ECO:0000313" key="3">
    <source>
        <dbReference type="Proteomes" id="UP001497444"/>
    </source>
</evidence>
<comment type="caution">
    <text evidence="2">The sequence shown here is derived from an EMBL/GenBank/DDBJ whole genome shotgun (WGS) entry which is preliminary data.</text>
</comment>
<dbReference type="Proteomes" id="UP001497444">
    <property type="component" value="Unassembled WGS sequence"/>
</dbReference>
<dbReference type="PROSITE" id="PS50042">
    <property type="entry name" value="CNMP_BINDING_3"/>
    <property type="match status" value="1"/>
</dbReference>
<dbReference type="Pfam" id="PF00027">
    <property type="entry name" value="cNMP_binding"/>
    <property type="match status" value="1"/>
</dbReference>
<proteinExistence type="predicted"/>
<dbReference type="SMART" id="SM00100">
    <property type="entry name" value="cNMP"/>
    <property type="match status" value="1"/>
</dbReference>
<reference evidence="2" key="1">
    <citation type="submission" date="2024-02" db="EMBL/GenBank/DDBJ databases">
        <authorList>
            <consortium name="ELIXIR-Norway"/>
            <consortium name="Elixir Norway"/>
        </authorList>
    </citation>
    <scope>NUCLEOTIDE SEQUENCE</scope>
</reference>
<accession>A0ABP0V674</accession>
<evidence type="ECO:0000259" key="1">
    <source>
        <dbReference type="PROSITE" id="PS50042"/>
    </source>
</evidence>
<dbReference type="InterPro" id="IPR018490">
    <property type="entry name" value="cNMP-bd_dom_sf"/>
</dbReference>
<evidence type="ECO:0000313" key="2">
    <source>
        <dbReference type="EMBL" id="CAK9249922.1"/>
    </source>
</evidence>
<dbReference type="InterPro" id="IPR014710">
    <property type="entry name" value="RmlC-like_jellyroll"/>
</dbReference>
<sequence length="163" mass="18368">MPGTNPFIDFVSAFVKVSDEEIAEIERRIHHSSYPKNEVIQRQGEIARTLAFVIRGAVRIYYTDEGGNEQTVNFIFENQPMVAFDSFAGQTPSGIAAVTLEPTELIWTSHAEFFSFLELYPKYETAVRSVMGKYLVMGSEHFKLLRMNPPETAMRPSAAPGQN</sequence>
<dbReference type="CDD" id="cd00038">
    <property type="entry name" value="CAP_ED"/>
    <property type="match status" value="1"/>
</dbReference>
<dbReference type="SUPFAM" id="SSF51206">
    <property type="entry name" value="cAMP-binding domain-like"/>
    <property type="match status" value="1"/>
</dbReference>
<gene>
    <name evidence="2" type="ORF">CSSPJE1EN1_LOCUS25300</name>
</gene>
<organism evidence="2 3">
    <name type="scientific">Sphagnum jensenii</name>
    <dbReference type="NCBI Taxonomy" id="128206"/>
    <lineage>
        <taxon>Eukaryota</taxon>
        <taxon>Viridiplantae</taxon>
        <taxon>Streptophyta</taxon>
        <taxon>Embryophyta</taxon>
        <taxon>Bryophyta</taxon>
        <taxon>Sphagnophytina</taxon>
        <taxon>Sphagnopsida</taxon>
        <taxon>Sphagnales</taxon>
        <taxon>Sphagnaceae</taxon>
        <taxon>Sphagnum</taxon>
    </lineage>
</organism>
<name>A0ABP0V674_9BRYO</name>
<protein>
    <recommendedName>
        <fullName evidence="1">Cyclic nucleotide-binding domain-containing protein</fullName>
    </recommendedName>
</protein>
<keyword evidence="3" id="KW-1185">Reference proteome</keyword>
<dbReference type="Gene3D" id="2.60.120.10">
    <property type="entry name" value="Jelly Rolls"/>
    <property type="match status" value="1"/>
</dbReference>
<feature type="domain" description="Cyclic nucleotide-binding" evidence="1">
    <location>
        <begin position="13"/>
        <end position="75"/>
    </location>
</feature>
<dbReference type="EMBL" id="CAXAQS010000068">
    <property type="protein sequence ID" value="CAK9249922.1"/>
    <property type="molecule type" value="Genomic_DNA"/>
</dbReference>
<dbReference type="InterPro" id="IPR000595">
    <property type="entry name" value="cNMP-bd_dom"/>
</dbReference>